<name>A0A1H0LXM4_9PSED</name>
<sequence>MHLLAVNYYVHYLVASPVNPNGKVKSIANTWPFNLYFRAFYGHESATLVLHTA</sequence>
<proteinExistence type="predicted"/>
<gene>
    <name evidence="1" type="ORF">SAMN04489798_3693</name>
</gene>
<protein>
    <submittedName>
        <fullName evidence="1">Uncharacterized protein</fullName>
    </submittedName>
</protein>
<dbReference type="EMBL" id="LT629705">
    <property type="protein sequence ID" value="SDO72746.1"/>
    <property type="molecule type" value="Genomic_DNA"/>
</dbReference>
<reference evidence="1 2" key="1">
    <citation type="submission" date="2016-10" db="EMBL/GenBank/DDBJ databases">
        <authorList>
            <person name="de Groot N.N."/>
        </authorList>
    </citation>
    <scope>NUCLEOTIDE SEQUENCE [LARGE SCALE GENOMIC DNA]</scope>
    <source>
        <strain evidence="1 2">CECT 7543</strain>
    </source>
</reference>
<organism evidence="1 2">
    <name type="scientific">Pseudomonas arsenicoxydans</name>
    <dbReference type="NCBI Taxonomy" id="702115"/>
    <lineage>
        <taxon>Bacteria</taxon>
        <taxon>Pseudomonadati</taxon>
        <taxon>Pseudomonadota</taxon>
        <taxon>Gammaproteobacteria</taxon>
        <taxon>Pseudomonadales</taxon>
        <taxon>Pseudomonadaceae</taxon>
        <taxon>Pseudomonas</taxon>
    </lineage>
</organism>
<dbReference type="Proteomes" id="UP000198827">
    <property type="component" value="Chromosome I"/>
</dbReference>
<accession>A0A1H0LXM4</accession>
<dbReference type="AlphaFoldDB" id="A0A1H0LXM4"/>
<evidence type="ECO:0000313" key="1">
    <source>
        <dbReference type="EMBL" id="SDO72746.1"/>
    </source>
</evidence>
<evidence type="ECO:0000313" key="2">
    <source>
        <dbReference type="Proteomes" id="UP000198827"/>
    </source>
</evidence>